<evidence type="ECO:0000256" key="1">
    <source>
        <dbReference type="SAM" id="MobiDB-lite"/>
    </source>
</evidence>
<dbReference type="EMBL" id="JBHGVX010000002">
    <property type="protein sequence ID" value="KAL1798906.1"/>
    <property type="molecule type" value="Genomic_DNA"/>
</dbReference>
<dbReference type="GeneID" id="96083265"/>
<dbReference type="Proteomes" id="UP001578633">
    <property type="component" value="Chromosome 2"/>
</dbReference>
<dbReference type="RefSeq" id="XP_069309490.1">
    <property type="nucleotide sequence ID" value="XM_069449742.1"/>
</dbReference>
<protein>
    <recommendedName>
        <fullName evidence="2">BRCT domain-containing protein</fullName>
    </recommendedName>
</protein>
<feature type="region of interest" description="Disordered" evidence="1">
    <location>
        <begin position="158"/>
        <end position="349"/>
    </location>
</feature>
<keyword evidence="4" id="KW-1185">Reference proteome</keyword>
<feature type="compositionally biased region" description="Basic and acidic residues" evidence="1">
    <location>
        <begin position="228"/>
        <end position="238"/>
    </location>
</feature>
<evidence type="ECO:0000313" key="3">
    <source>
        <dbReference type="EMBL" id="KAL1798906.1"/>
    </source>
</evidence>
<proteinExistence type="predicted"/>
<organism evidence="3 4">
    <name type="scientific">Alternaria dauci</name>
    <dbReference type="NCBI Taxonomy" id="48095"/>
    <lineage>
        <taxon>Eukaryota</taxon>
        <taxon>Fungi</taxon>
        <taxon>Dikarya</taxon>
        <taxon>Ascomycota</taxon>
        <taxon>Pezizomycotina</taxon>
        <taxon>Dothideomycetes</taxon>
        <taxon>Pleosporomycetidae</taxon>
        <taxon>Pleosporales</taxon>
        <taxon>Pleosporineae</taxon>
        <taxon>Pleosporaceae</taxon>
        <taxon>Alternaria</taxon>
        <taxon>Alternaria sect. Porri</taxon>
    </lineage>
</organism>
<feature type="compositionally biased region" description="Acidic residues" evidence="1">
    <location>
        <begin position="283"/>
        <end position="292"/>
    </location>
</feature>
<dbReference type="SUPFAM" id="SSF52113">
    <property type="entry name" value="BRCT domain"/>
    <property type="match status" value="1"/>
</dbReference>
<dbReference type="InterPro" id="IPR036420">
    <property type="entry name" value="BRCT_dom_sf"/>
</dbReference>
<evidence type="ECO:0000259" key="2">
    <source>
        <dbReference type="PROSITE" id="PS50172"/>
    </source>
</evidence>
<reference evidence="3 4" key="1">
    <citation type="submission" date="2024-09" db="EMBL/GenBank/DDBJ databases">
        <title>T2T genomes of carrot and Alternaria dauci and their utility for understanding host-pathogen interaction during carrot leaf blight disease.</title>
        <authorList>
            <person name="Liu W."/>
            <person name="Xu S."/>
            <person name="Ou C."/>
            <person name="Liu X."/>
            <person name="Zhuang F."/>
            <person name="Deng X.W."/>
        </authorList>
    </citation>
    <scope>NUCLEOTIDE SEQUENCE [LARGE SCALE GENOMIC DNA]</scope>
    <source>
        <strain evidence="3 4">A2016</strain>
    </source>
</reference>
<dbReference type="PROSITE" id="PS50172">
    <property type="entry name" value="BRCT"/>
    <property type="match status" value="1"/>
</dbReference>
<dbReference type="SMART" id="SM00292">
    <property type="entry name" value="BRCT"/>
    <property type="match status" value="1"/>
</dbReference>
<feature type="compositionally biased region" description="Basic and acidic residues" evidence="1">
    <location>
        <begin position="303"/>
        <end position="313"/>
    </location>
</feature>
<name>A0ABR3UU00_9PLEO</name>
<dbReference type="Gene3D" id="3.40.50.10190">
    <property type="entry name" value="BRCT domain"/>
    <property type="match status" value="1"/>
</dbReference>
<feature type="compositionally biased region" description="Polar residues" evidence="1">
    <location>
        <begin position="254"/>
        <end position="267"/>
    </location>
</feature>
<feature type="compositionally biased region" description="Polar residues" evidence="1">
    <location>
        <begin position="172"/>
        <end position="191"/>
    </location>
</feature>
<gene>
    <name evidence="3" type="ORF">ACET3X_002943</name>
</gene>
<dbReference type="InterPro" id="IPR001357">
    <property type="entry name" value="BRCT_dom"/>
</dbReference>
<dbReference type="CDD" id="cd17744">
    <property type="entry name" value="BRCT_MDC1_rpt1"/>
    <property type="match status" value="1"/>
</dbReference>
<sequence>MWTLVSSHTAAGPDSTEFRLPEEGVAHIVSSPANKHPYVVREVPLPGLLRELGCIVVGLFGVKVEAVTDTVTILPIQPHTNSQPTAHFKLYPPSDGRSEAIFLRHGDVLGFSTTETNLTFRWTDSEVQVNSSAVANIDGVTETREDDTEDEDAREPIFEATSPKRMQPQPQPRATPQLSNQRSITIVQETPTTDRVEYIPVFRDANGNPPDFTSNINKPAEDIPTLSESRETEPKHEAVALSTVRTSEMKDRLQSNVPSNTRTSSPRVQIPARLSKKRTLLTAEEEAPESDNEALAGPSKRAKTSDSDTEDSRLSNVDVAQGDLSTIPPRAQRGSQRSTSTTTEDYSGPTLRVACSNSTITKTSQVVKFLKKHGGVYVESLADGFNLLCVRDGDLQKTTKVLYAIACGIPIVTDQWLYESASAKRLLAVSAFKPSTPKQEEQWKLKLDDVLGQPQHPFLDYDIHFTRCLKAKYASFPEIELVSKAAGAKDVFIGTAKMKKTGSIVFADDGDDAEAQRLMKDGVTCYTKDFFTFSILRGVLNLESDEFKIEGVTAAADTPLKESKKKRARKST</sequence>
<accession>A0ABR3UU00</accession>
<evidence type="ECO:0000313" key="4">
    <source>
        <dbReference type="Proteomes" id="UP001578633"/>
    </source>
</evidence>
<comment type="caution">
    <text evidence="3">The sequence shown here is derived from an EMBL/GenBank/DDBJ whole genome shotgun (WGS) entry which is preliminary data.</text>
</comment>
<feature type="domain" description="BRCT" evidence="2">
    <location>
        <begin position="341"/>
        <end position="434"/>
    </location>
</feature>
<dbReference type="Pfam" id="PF00533">
    <property type="entry name" value="BRCT"/>
    <property type="match status" value="1"/>
</dbReference>